<sequence length="365" mass="43467">MTTTHRPYLDRRLNNLQYNVQQEINIKDSRIKYFAEYYQSLQAQISVAEDDKNRLNMKSEQIQHAKKGKIIHKMTDKQILIAKMIKEHEQIVNELLQHNELETKSLKEDFENTYEEIDKMCEQKEIEKSKPVEEEIKRTIGLINKMKTQTTQVDNSINNSTEEDIERTHEYQSMMIQSLEAKLKEMNQNRLSSLLEYKRQLQECVNTLEELENRHISQMEQLRDELDGIDANYKEQVKRNSEKQKKDTIEIKRNIKEIQEKVRTINKSINTSEKRHKNDILKATQESETLRMQLLAVKKKESKKREGNNEVQNYQKQLSELNSKLKERESILMKVRADNETLKKEIARISQEKQIAQRRAALHII</sequence>
<dbReference type="Proteomes" id="UP001470230">
    <property type="component" value="Unassembled WGS sequence"/>
</dbReference>
<reference evidence="2 3" key="1">
    <citation type="submission" date="2024-04" db="EMBL/GenBank/DDBJ databases">
        <title>Tritrichomonas musculus Genome.</title>
        <authorList>
            <person name="Alves-Ferreira E."/>
            <person name="Grigg M."/>
            <person name="Lorenzi H."/>
            <person name="Galac M."/>
        </authorList>
    </citation>
    <scope>NUCLEOTIDE SEQUENCE [LARGE SCALE GENOMIC DNA]</scope>
    <source>
        <strain evidence="2 3">EAF2021</strain>
    </source>
</reference>
<accession>A0ABR2KXT2</accession>
<evidence type="ECO:0000256" key="1">
    <source>
        <dbReference type="SAM" id="Coils"/>
    </source>
</evidence>
<keyword evidence="3" id="KW-1185">Reference proteome</keyword>
<protein>
    <submittedName>
        <fullName evidence="2">Uncharacterized protein</fullName>
    </submittedName>
</protein>
<name>A0ABR2KXT2_9EUKA</name>
<dbReference type="EMBL" id="JAPFFF010000002">
    <property type="protein sequence ID" value="KAK8895909.1"/>
    <property type="molecule type" value="Genomic_DNA"/>
</dbReference>
<organism evidence="2 3">
    <name type="scientific">Tritrichomonas musculus</name>
    <dbReference type="NCBI Taxonomy" id="1915356"/>
    <lineage>
        <taxon>Eukaryota</taxon>
        <taxon>Metamonada</taxon>
        <taxon>Parabasalia</taxon>
        <taxon>Tritrichomonadida</taxon>
        <taxon>Tritrichomonadidae</taxon>
        <taxon>Tritrichomonas</taxon>
    </lineage>
</organism>
<evidence type="ECO:0000313" key="2">
    <source>
        <dbReference type="EMBL" id="KAK8895909.1"/>
    </source>
</evidence>
<comment type="caution">
    <text evidence="2">The sequence shown here is derived from an EMBL/GenBank/DDBJ whole genome shotgun (WGS) entry which is preliminary data.</text>
</comment>
<gene>
    <name evidence="2" type="ORF">M9Y10_013795</name>
</gene>
<evidence type="ECO:0000313" key="3">
    <source>
        <dbReference type="Proteomes" id="UP001470230"/>
    </source>
</evidence>
<proteinExistence type="predicted"/>
<feature type="coiled-coil region" evidence="1">
    <location>
        <begin position="176"/>
        <end position="359"/>
    </location>
</feature>
<keyword evidence="1" id="KW-0175">Coiled coil</keyword>